<accession>A0A4P7N2T7</accession>
<evidence type="ECO:0000259" key="1">
    <source>
        <dbReference type="PROSITE" id="PS00028"/>
    </source>
</evidence>
<evidence type="ECO:0000313" key="3">
    <source>
        <dbReference type="Proteomes" id="UP000294847"/>
    </source>
</evidence>
<feature type="domain" description="C2H2-type" evidence="1">
    <location>
        <begin position="30"/>
        <end position="51"/>
    </location>
</feature>
<gene>
    <name evidence="2" type="ORF">PoMZ_01684</name>
</gene>
<dbReference type="InterPro" id="IPR013087">
    <property type="entry name" value="Znf_C2H2_type"/>
</dbReference>
<dbReference type="EMBL" id="CP034205">
    <property type="protein sequence ID" value="QBZ56768.1"/>
    <property type="molecule type" value="Genomic_DNA"/>
</dbReference>
<reference evidence="2 3" key="1">
    <citation type="journal article" date="2019" name="Mol. Biol. Evol.">
        <title>Blast fungal genomes show frequent chromosomal changes, gene gains and losses, and effector gene turnover.</title>
        <authorList>
            <person name="Gomez Luciano L.B."/>
            <person name="Jason Tsai I."/>
            <person name="Chuma I."/>
            <person name="Tosa Y."/>
            <person name="Chen Y.H."/>
            <person name="Li J.Y."/>
            <person name="Li M.Y."/>
            <person name="Jade Lu M.Y."/>
            <person name="Nakayashiki H."/>
            <person name="Li W.H."/>
        </authorList>
    </citation>
    <scope>NUCLEOTIDE SEQUENCE [LARGE SCALE GENOMIC DNA]</scope>
    <source>
        <strain evidence="2">MZ5-1-6</strain>
    </source>
</reference>
<protein>
    <recommendedName>
        <fullName evidence="1">C2H2-type domain-containing protein</fullName>
    </recommendedName>
</protein>
<dbReference type="AlphaFoldDB" id="A0A4P7N2T7"/>
<evidence type="ECO:0000313" key="2">
    <source>
        <dbReference type="EMBL" id="QBZ56768.1"/>
    </source>
</evidence>
<proteinExistence type="predicted"/>
<name>A0A4P7N2T7_PYROR</name>
<dbReference type="PROSITE" id="PS00028">
    <property type="entry name" value="ZINC_FINGER_C2H2_1"/>
    <property type="match status" value="1"/>
</dbReference>
<sequence>MSTCWECGNPFPSGRAALKQNRKSTNHIECSRCYDMFNSAQDRVSHDANKHSRYMYCNHEPTNPDNTRQASIYCLFQTHLKIGTTCLTCLRGQHPNSKIHRGSSVQCPLCTEAYTTATGIVNHLKSDTCPSAQNISRDDFYRRVHSRDPQGVISKTLIDWNGEAEYEATVHPWNGSGYECHLCHRVLQEIHNLDQHLKSPTRSPFHWGVATISVTNGVGVKFHKMDIAYFERLHGDVFSVAAPPTARPKKLVEF</sequence>
<organism evidence="2 3">
    <name type="scientific">Pyricularia oryzae</name>
    <name type="common">Rice blast fungus</name>
    <name type="synonym">Magnaporthe oryzae</name>
    <dbReference type="NCBI Taxonomy" id="318829"/>
    <lineage>
        <taxon>Eukaryota</taxon>
        <taxon>Fungi</taxon>
        <taxon>Dikarya</taxon>
        <taxon>Ascomycota</taxon>
        <taxon>Pezizomycotina</taxon>
        <taxon>Sordariomycetes</taxon>
        <taxon>Sordariomycetidae</taxon>
        <taxon>Magnaporthales</taxon>
        <taxon>Pyriculariaceae</taxon>
        <taxon>Pyricularia</taxon>
    </lineage>
</organism>
<dbReference type="Proteomes" id="UP000294847">
    <property type="component" value="Chromosome 2"/>
</dbReference>